<dbReference type="Proteomes" id="UP001279734">
    <property type="component" value="Unassembled WGS sequence"/>
</dbReference>
<gene>
    <name evidence="1" type="ORF">Nepgr_024572</name>
</gene>
<dbReference type="AlphaFoldDB" id="A0AAD3T5F8"/>
<protein>
    <submittedName>
        <fullName evidence="1">Uncharacterized protein</fullName>
    </submittedName>
</protein>
<sequence length="94" mass="10240">MDRVVALSTKVPSGMGLVAIKSAKLGMTQVVLVPSNSPQEQAFRYDALGVTVKETVDSNAWIRMLNVGLGCRRHLRPGQWTLAWMALPLGLDYG</sequence>
<reference evidence="1" key="1">
    <citation type="submission" date="2023-05" db="EMBL/GenBank/DDBJ databases">
        <title>Nepenthes gracilis genome sequencing.</title>
        <authorList>
            <person name="Fukushima K."/>
        </authorList>
    </citation>
    <scope>NUCLEOTIDE SEQUENCE</scope>
    <source>
        <strain evidence="1">SING2019-196</strain>
    </source>
</reference>
<evidence type="ECO:0000313" key="2">
    <source>
        <dbReference type="Proteomes" id="UP001279734"/>
    </source>
</evidence>
<accession>A0AAD3T5F8</accession>
<dbReference type="EMBL" id="BSYO01000025">
    <property type="protein sequence ID" value="GMH22729.1"/>
    <property type="molecule type" value="Genomic_DNA"/>
</dbReference>
<evidence type="ECO:0000313" key="1">
    <source>
        <dbReference type="EMBL" id="GMH22729.1"/>
    </source>
</evidence>
<organism evidence="1 2">
    <name type="scientific">Nepenthes gracilis</name>
    <name type="common">Slender pitcher plant</name>
    <dbReference type="NCBI Taxonomy" id="150966"/>
    <lineage>
        <taxon>Eukaryota</taxon>
        <taxon>Viridiplantae</taxon>
        <taxon>Streptophyta</taxon>
        <taxon>Embryophyta</taxon>
        <taxon>Tracheophyta</taxon>
        <taxon>Spermatophyta</taxon>
        <taxon>Magnoliopsida</taxon>
        <taxon>eudicotyledons</taxon>
        <taxon>Gunneridae</taxon>
        <taxon>Pentapetalae</taxon>
        <taxon>Caryophyllales</taxon>
        <taxon>Nepenthaceae</taxon>
        <taxon>Nepenthes</taxon>
    </lineage>
</organism>
<keyword evidence="2" id="KW-1185">Reference proteome</keyword>
<comment type="caution">
    <text evidence="1">The sequence shown here is derived from an EMBL/GenBank/DDBJ whole genome shotgun (WGS) entry which is preliminary data.</text>
</comment>
<proteinExistence type="predicted"/>
<name>A0AAD3T5F8_NEPGR</name>